<dbReference type="PANTHER" id="PTHR46401:SF2">
    <property type="entry name" value="GLYCOSYLTRANSFERASE WBBK-RELATED"/>
    <property type="match status" value="1"/>
</dbReference>
<dbReference type="Proteomes" id="UP000249300">
    <property type="component" value="Chromosome 1"/>
</dbReference>
<dbReference type="AlphaFoldDB" id="A0A2X4PKL9"/>
<sequence length="392" mass="44249">MKPAKPIAFVINRIIEAAPVYVLYNIIAYLPKKLYLPIIIELRDSAPSRANLRQHFKEHGCELLTLGYSLWQLELRTKKVSRHINEILQARNIDLIHTHGYHPDLVAANLHGEYRRISTQHNIAGDSFPIVKGKLIGSYMTHRLLSQLSRMQAVVGITQSTTNYYKKRLGTAVHTYTVSNGIDPQRFGQMENVDTKAECRKKLGLSNSTTVLVAVGLYTSLKNQPTLIRAVGLLNSSKRISDDHLIIFLGSGIMQERCRSLAQSLGVRVRFDGLVSNMPEYFRAADMHVTASLTEGFGLTVVEAIAMRCTVVSSAIPAFEEITERLPSIKPLHFEPTDVEACALAIEKALDYQFDEIEAQDFTRYYSAPRMAEEYHKLYQQLEKGQIEEAEK</sequence>
<organism evidence="4 5">
    <name type="scientific">Porphyromonas crevioricanis</name>
    <dbReference type="NCBI Taxonomy" id="393921"/>
    <lineage>
        <taxon>Bacteria</taxon>
        <taxon>Pseudomonadati</taxon>
        <taxon>Bacteroidota</taxon>
        <taxon>Bacteroidia</taxon>
        <taxon>Bacteroidales</taxon>
        <taxon>Porphyromonadaceae</taxon>
        <taxon>Porphyromonas</taxon>
    </lineage>
</organism>
<reference evidence="4 5" key="1">
    <citation type="submission" date="2018-06" db="EMBL/GenBank/DDBJ databases">
        <authorList>
            <consortium name="Pathogen Informatics"/>
            <person name="Doyle S."/>
        </authorList>
    </citation>
    <scope>NUCLEOTIDE SEQUENCE [LARGE SCALE GENOMIC DNA]</scope>
    <source>
        <strain evidence="4 5">NCTC12858</strain>
    </source>
</reference>
<protein>
    <submittedName>
        <fullName evidence="4">GDP-mannose-dependent alpha-(1-6)-phosphatidylinositol monomannoside mannosyltransferase</fullName>
        <ecNumber evidence="4">2.4.1.345</ecNumber>
    </submittedName>
</protein>
<dbReference type="GO" id="GO:0043750">
    <property type="term" value="F:phosphatidylinositol alpha-mannosyltransferase activity"/>
    <property type="evidence" value="ECO:0007669"/>
    <property type="project" value="UniProtKB-EC"/>
</dbReference>
<evidence type="ECO:0000259" key="3">
    <source>
        <dbReference type="Pfam" id="PF13439"/>
    </source>
</evidence>
<dbReference type="GO" id="GO:0009103">
    <property type="term" value="P:lipopolysaccharide biosynthetic process"/>
    <property type="evidence" value="ECO:0007669"/>
    <property type="project" value="TreeGrafter"/>
</dbReference>
<dbReference type="CDD" id="cd03801">
    <property type="entry name" value="GT4_PimA-like"/>
    <property type="match status" value="1"/>
</dbReference>
<dbReference type="RefSeq" id="WP_111759308.1">
    <property type="nucleotide sequence ID" value="NZ_LS483447.1"/>
</dbReference>
<accession>A0A2X4PKL9</accession>
<dbReference type="KEGG" id="pcre:NCTC12858_00114"/>
<feature type="domain" description="Glycosyl transferase family 1" evidence="2">
    <location>
        <begin position="197"/>
        <end position="357"/>
    </location>
</feature>
<evidence type="ECO:0000256" key="1">
    <source>
        <dbReference type="ARBA" id="ARBA00022679"/>
    </source>
</evidence>
<dbReference type="Pfam" id="PF13439">
    <property type="entry name" value="Glyco_transf_4"/>
    <property type="match status" value="1"/>
</dbReference>
<dbReference type="InterPro" id="IPR028098">
    <property type="entry name" value="Glyco_trans_4-like_N"/>
</dbReference>
<evidence type="ECO:0000259" key="2">
    <source>
        <dbReference type="Pfam" id="PF00534"/>
    </source>
</evidence>
<dbReference type="Gene3D" id="3.40.50.2000">
    <property type="entry name" value="Glycogen Phosphorylase B"/>
    <property type="match status" value="2"/>
</dbReference>
<keyword evidence="1 4" id="KW-0808">Transferase</keyword>
<name>A0A2X4PKL9_9PORP</name>
<proteinExistence type="predicted"/>
<keyword evidence="4" id="KW-0328">Glycosyltransferase</keyword>
<feature type="domain" description="Glycosyltransferase subfamily 4-like N-terminal" evidence="3">
    <location>
        <begin position="22"/>
        <end position="186"/>
    </location>
</feature>
<dbReference type="Pfam" id="PF00534">
    <property type="entry name" value="Glycos_transf_1"/>
    <property type="match status" value="1"/>
</dbReference>
<evidence type="ECO:0000313" key="5">
    <source>
        <dbReference type="Proteomes" id="UP000249300"/>
    </source>
</evidence>
<dbReference type="EC" id="2.4.1.345" evidence="4"/>
<keyword evidence="5" id="KW-1185">Reference proteome</keyword>
<evidence type="ECO:0000313" key="4">
    <source>
        <dbReference type="EMBL" id="SQH72303.1"/>
    </source>
</evidence>
<dbReference type="InterPro" id="IPR001296">
    <property type="entry name" value="Glyco_trans_1"/>
</dbReference>
<dbReference type="EMBL" id="LS483447">
    <property type="protein sequence ID" value="SQH72303.1"/>
    <property type="molecule type" value="Genomic_DNA"/>
</dbReference>
<dbReference type="PANTHER" id="PTHR46401">
    <property type="entry name" value="GLYCOSYLTRANSFERASE WBBK-RELATED"/>
    <property type="match status" value="1"/>
</dbReference>
<dbReference type="SUPFAM" id="SSF53756">
    <property type="entry name" value="UDP-Glycosyltransferase/glycogen phosphorylase"/>
    <property type="match status" value="1"/>
</dbReference>
<gene>
    <name evidence="4" type="primary">pimB</name>
    <name evidence="4" type="ORF">NCTC12858_00114</name>
</gene>